<feature type="compositionally biased region" description="Low complexity" evidence="1">
    <location>
        <begin position="551"/>
        <end position="563"/>
    </location>
</feature>
<dbReference type="InterPro" id="IPR014862">
    <property type="entry name" value="TrwC"/>
</dbReference>
<feature type="compositionally biased region" description="Basic and acidic residues" evidence="1">
    <location>
        <begin position="523"/>
        <end position="543"/>
    </location>
</feature>
<feature type="domain" description="TrwC relaxase" evidence="2">
    <location>
        <begin position="17"/>
        <end position="349"/>
    </location>
</feature>
<reference evidence="3 4" key="1">
    <citation type="journal article" date="2019" name="Int. J. Syst. Evol. Microbiol.">
        <title>The Global Catalogue of Microorganisms (GCM) 10K type strain sequencing project: providing services to taxonomists for standard genome sequencing and annotation.</title>
        <authorList>
            <consortium name="The Broad Institute Genomics Platform"/>
            <consortium name="The Broad Institute Genome Sequencing Center for Infectious Disease"/>
            <person name="Wu L."/>
            <person name="Ma J."/>
        </authorList>
    </citation>
    <scope>NUCLEOTIDE SEQUENCE [LARGE SCALE GENOMIC DNA]</scope>
    <source>
        <strain evidence="3 4">JCM 4316</strain>
    </source>
</reference>
<feature type="compositionally biased region" description="Basic and acidic residues" evidence="1">
    <location>
        <begin position="601"/>
        <end position="611"/>
    </location>
</feature>
<sequence>MSCGGMLSVAKVQRRNAWRYYVRGVAFGDGRRPVGQSLKEAQEMAGLPPGRWLGRGLAALGLTEGTEVSERQMELLFGQGRHPDADRIERDLLDDGADPATARLATVLGQPIEEIEARGQTPLLALDFTFRPQASLIVLWALGDKKTRRIIERAHERAIAKALRWLEDEVAETRWSSGRGRAKTPALVVAAFRHFDNRDGFPLLHDHCLVANRVQRVDDTGEPVWGALDTVRLYQHVVATGTLYTLAMTTEVCEELGLATVPREVTPGLRPVMEVAGVDSELIDWSSTRRQRIEDVLEGLTYKYAQEHGRLPGERARHGLGWQAAQDTRPEKKTPRPLKQLLAWWRASALLKFGKQMVDGLVQRCRAAGAAIRARVDPHVDAVIAAVDVAAVVSTVRGKFARRHVLAEARRHLLETLRGQEFTCGLDDYIADRALSAHSRQSTVPKPGRRIPDADQLFYTADFDEPDRWWIAGTDGKPPRESSRYERARVASLAVQNAIRAARTPPAATQDDAPAATASAAAHTEDHHDQASDPPHAVDHPGRDAVLTSTQRAAAVQAHQQAAMPEEYLEGRTTDPATWLRTPENLERLAAFTRTANARRRAFEGRPKPEQPADVVKPADQQPHTNRPDHGRGAGRDR</sequence>
<evidence type="ECO:0000256" key="1">
    <source>
        <dbReference type="SAM" id="MobiDB-lite"/>
    </source>
</evidence>
<dbReference type="NCBIfam" id="NF041492">
    <property type="entry name" value="MobF"/>
    <property type="match status" value="1"/>
</dbReference>
<evidence type="ECO:0000313" key="4">
    <source>
        <dbReference type="Proteomes" id="UP001500253"/>
    </source>
</evidence>
<dbReference type="SUPFAM" id="SSF55464">
    <property type="entry name" value="Origin of replication-binding domain, RBD-like"/>
    <property type="match status" value="1"/>
</dbReference>
<evidence type="ECO:0000313" key="3">
    <source>
        <dbReference type="EMBL" id="GAA2358947.1"/>
    </source>
</evidence>
<proteinExistence type="predicted"/>
<dbReference type="Proteomes" id="UP001500253">
    <property type="component" value="Unassembled WGS sequence"/>
</dbReference>
<name>A0ABN3GRK5_9ACTN</name>
<organism evidence="3 4">
    <name type="scientific">Streptomyces cuspidosporus</name>
    <dbReference type="NCBI Taxonomy" id="66882"/>
    <lineage>
        <taxon>Bacteria</taxon>
        <taxon>Bacillati</taxon>
        <taxon>Actinomycetota</taxon>
        <taxon>Actinomycetes</taxon>
        <taxon>Kitasatosporales</taxon>
        <taxon>Streptomycetaceae</taxon>
        <taxon>Streptomyces</taxon>
    </lineage>
</organism>
<feature type="region of interest" description="Disordered" evidence="1">
    <location>
        <begin position="597"/>
        <end position="638"/>
    </location>
</feature>
<evidence type="ECO:0000259" key="2">
    <source>
        <dbReference type="Pfam" id="PF08751"/>
    </source>
</evidence>
<accession>A0ABN3GRK5</accession>
<gene>
    <name evidence="3" type="ORF">GCM10010246_56050</name>
</gene>
<protein>
    <recommendedName>
        <fullName evidence="2">TrwC relaxase domain-containing protein</fullName>
    </recommendedName>
</protein>
<comment type="caution">
    <text evidence="3">The sequence shown here is derived from an EMBL/GenBank/DDBJ whole genome shotgun (WGS) entry which is preliminary data.</text>
</comment>
<keyword evidence="4" id="KW-1185">Reference proteome</keyword>
<feature type="region of interest" description="Disordered" evidence="1">
    <location>
        <begin position="502"/>
        <end position="582"/>
    </location>
</feature>
<dbReference type="Pfam" id="PF08751">
    <property type="entry name" value="TrwC"/>
    <property type="match status" value="1"/>
</dbReference>
<feature type="compositionally biased region" description="Basic and acidic residues" evidence="1">
    <location>
        <begin position="626"/>
        <end position="638"/>
    </location>
</feature>
<dbReference type="EMBL" id="BAAASD010000029">
    <property type="protein sequence ID" value="GAA2358947.1"/>
    <property type="molecule type" value="Genomic_DNA"/>
</dbReference>
<feature type="compositionally biased region" description="Low complexity" evidence="1">
    <location>
        <begin position="502"/>
        <end position="522"/>
    </location>
</feature>